<feature type="compositionally biased region" description="Basic and acidic residues" evidence="1">
    <location>
        <begin position="40"/>
        <end position="52"/>
    </location>
</feature>
<feature type="region of interest" description="Disordered" evidence="1">
    <location>
        <begin position="38"/>
        <end position="89"/>
    </location>
</feature>
<dbReference type="Proteomes" id="UP000054196">
    <property type="component" value="Unassembled WGS sequence"/>
</dbReference>
<accession>R7S1L5</accession>
<evidence type="ECO:0000256" key="1">
    <source>
        <dbReference type="SAM" id="MobiDB-lite"/>
    </source>
</evidence>
<dbReference type="EMBL" id="JH687560">
    <property type="protein sequence ID" value="EIN03677.1"/>
    <property type="molecule type" value="Genomic_DNA"/>
</dbReference>
<dbReference type="KEGG" id="psq:PUNSTDRAFT_139391"/>
<evidence type="ECO:0000313" key="3">
    <source>
        <dbReference type="Proteomes" id="UP000054196"/>
    </source>
</evidence>
<name>R7S1L5_PUNST</name>
<feature type="compositionally biased region" description="Low complexity" evidence="1">
    <location>
        <begin position="1"/>
        <end position="10"/>
    </location>
</feature>
<dbReference type="RefSeq" id="XP_007389164.1">
    <property type="nucleotide sequence ID" value="XM_007389102.1"/>
</dbReference>
<gene>
    <name evidence="2" type="ORF">PUNSTDRAFT_139391</name>
</gene>
<sequence>MSASASGTTHHSARPIPNGSPRFLVAWHMHASLRPLWQPSERRAADKNKHESQAIADGLARRNVRIRHGPRPANPIEQTKLQGERGPWS</sequence>
<reference evidence="3" key="1">
    <citation type="journal article" date="2012" name="Science">
        <title>The Paleozoic origin of enzymatic lignin decomposition reconstructed from 31 fungal genomes.</title>
        <authorList>
            <person name="Floudas D."/>
            <person name="Binder M."/>
            <person name="Riley R."/>
            <person name="Barry K."/>
            <person name="Blanchette R.A."/>
            <person name="Henrissat B."/>
            <person name="Martinez A.T."/>
            <person name="Otillar R."/>
            <person name="Spatafora J.W."/>
            <person name="Yadav J.S."/>
            <person name="Aerts A."/>
            <person name="Benoit I."/>
            <person name="Boyd A."/>
            <person name="Carlson A."/>
            <person name="Copeland A."/>
            <person name="Coutinho P.M."/>
            <person name="de Vries R.P."/>
            <person name="Ferreira P."/>
            <person name="Findley K."/>
            <person name="Foster B."/>
            <person name="Gaskell J."/>
            <person name="Glotzer D."/>
            <person name="Gorecki P."/>
            <person name="Heitman J."/>
            <person name="Hesse C."/>
            <person name="Hori C."/>
            <person name="Igarashi K."/>
            <person name="Jurgens J.A."/>
            <person name="Kallen N."/>
            <person name="Kersten P."/>
            <person name="Kohler A."/>
            <person name="Kuees U."/>
            <person name="Kumar T.K.A."/>
            <person name="Kuo A."/>
            <person name="LaButti K."/>
            <person name="Larrondo L.F."/>
            <person name="Lindquist E."/>
            <person name="Ling A."/>
            <person name="Lombard V."/>
            <person name="Lucas S."/>
            <person name="Lundell T."/>
            <person name="Martin R."/>
            <person name="McLaughlin D.J."/>
            <person name="Morgenstern I."/>
            <person name="Morin E."/>
            <person name="Murat C."/>
            <person name="Nagy L.G."/>
            <person name="Nolan M."/>
            <person name="Ohm R.A."/>
            <person name="Patyshakuliyeva A."/>
            <person name="Rokas A."/>
            <person name="Ruiz-Duenas F.J."/>
            <person name="Sabat G."/>
            <person name="Salamov A."/>
            <person name="Samejima M."/>
            <person name="Schmutz J."/>
            <person name="Slot J.C."/>
            <person name="St John F."/>
            <person name="Stenlid J."/>
            <person name="Sun H."/>
            <person name="Sun S."/>
            <person name="Syed K."/>
            <person name="Tsang A."/>
            <person name="Wiebenga A."/>
            <person name="Young D."/>
            <person name="Pisabarro A."/>
            <person name="Eastwood D.C."/>
            <person name="Martin F."/>
            <person name="Cullen D."/>
            <person name="Grigoriev I.V."/>
            <person name="Hibbett D.S."/>
        </authorList>
    </citation>
    <scope>NUCLEOTIDE SEQUENCE [LARGE SCALE GENOMIC DNA]</scope>
    <source>
        <strain evidence="3">HHB-11173 SS5</strain>
    </source>
</reference>
<feature type="region of interest" description="Disordered" evidence="1">
    <location>
        <begin position="1"/>
        <end position="21"/>
    </location>
</feature>
<organism evidence="2 3">
    <name type="scientific">Punctularia strigosozonata (strain HHB-11173)</name>
    <name type="common">White-rot fungus</name>
    <dbReference type="NCBI Taxonomy" id="741275"/>
    <lineage>
        <taxon>Eukaryota</taxon>
        <taxon>Fungi</taxon>
        <taxon>Dikarya</taxon>
        <taxon>Basidiomycota</taxon>
        <taxon>Agaricomycotina</taxon>
        <taxon>Agaricomycetes</taxon>
        <taxon>Corticiales</taxon>
        <taxon>Punctulariaceae</taxon>
        <taxon>Punctularia</taxon>
    </lineage>
</organism>
<proteinExistence type="predicted"/>
<protein>
    <submittedName>
        <fullName evidence="2">Uncharacterized protein</fullName>
    </submittedName>
</protein>
<dbReference type="HOGENOM" id="CLU_2455847_0_0_1"/>
<evidence type="ECO:0000313" key="2">
    <source>
        <dbReference type="EMBL" id="EIN03677.1"/>
    </source>
</evidence>
<keyword evidence="3" id="KW-1185">Reference proteome</keyword>
<dbReference type="GeneID" id="18880305"/>
<dbReference type="AlphaFoldDB" id="R7S1L5"/>